<sequence>MSKILNRTVHLSVQYIVDCGTKIGLAGCLGGKSDPVYEFINQYGILEEEYYAYVGRDQSCALDDNKDLNAKLLWPKIRVHKVDRIEKKNIKRYLHYLGPAVCGFDAEPKDIFLYGLVIKRRTN</sequence>
<dbReference type="InterPro" id="IPR000668">
    <property type="entry name" value="Peptidase_C1A_C"/>
</dbReference>
<name>A0ABD2PPL3_9PLAT</name>
<organism evidence="2 3">
    <name type="scientific">Cichlidogyrus casuarinus</name>
    <dbReference type="NCBI Taxonomy" id="1844966"/>
    <lineage>
        <taxon>Eukaryota</taxon>
        <taxon>Metazoa</taxon>
        <taxon>Spiralia</taxon>
        <taxon>Lophotrochozoa</taxon>
        <taxon>Platyhelminthes</taxon>
        <taxon>Monogenea</taxon>
        <taxon>Monopisthocotylea</taxon>
        <taxon>Dactylogyridea</taxon>
        <taxon>Ancyrocephalidae</taxon>
        <taxon>Cichlidogyrus</taxon>
    </lineage>
</organism>
<dbReference type="EMBL" id="JBJKFK010004664">
    <property type="protein sequence ID" value="KAL3308812.1"/>
    <property type="molecule type" value="Genomic_DNA"/>
</dbReference>
<comment type="caution">
    <text evidence="2">The sequence shown here is derived from an EMBL/GenBank/DDBJ whole genome shotgun (WGS) entry which is preliminary data.</text>
</comment>
<evidence type="ECO:0000313" key="2">
    <source>
        <dbReference type="EMBL" id="KAL3308812.1"/>
    </source>
</evidence>
<dbReference type="Pfam" id="PF00112">
    <property type="entry name" value="Peptidase_C1"/>
    <property type="match status" value="1"/>
</dbReference>
<evidence type="ECO:0000313" key="3">
    <source>
        <dbReference type="Proteomes" id="UP001626550"/>
    </source>
</evidence>
<gene>
    <name evidence="2" type="ORF">Ciccas_012651</name>
</gene>
<dbReference type="Proteomes" id="UP001626550">
    <property type="component" value="Unassembled WGS sequence"/>
</dbReference>
<proteinExistence type="predicted"/>
<evidence type="ECO:0000259" key="1">
    <source>
        <dbReference type="Pfam" id="PF00112"/>
    </source>
</evidence>
<keyword evidence="3" id="KW-1185">Reference proteome</keyword>
<feature type="domain" description="Peptidase C1A papain C-terminal" evidence="1">
    <location>
        <begin position="6"/>
        <end position="115"/>
    </location>
</feature>
<reference evidence="2 3" key="1">
    <citation type="submission" date="2024-11" db="EMBL/GenBank/DDBJ databases">
        <title>Adaptive evolution of stress response genes in parasites aligns with host niche diversity.</title>
        <authorList>
            <person name="Hahn C."/>
            <person name="Resl P."/>
        </authorList>
    </citation>
    <scope>NUCLEOTIDE SEQUENCE [LARGE SCALE GENOMIC DNA]</scope>
    <source>
        <strain evidence="2">EGGRZ-B1_66</strain>
        <tissue evidence="2">Body</tissue>
    </source>
</reference>
<dbReference type="AlphaFoldDB" id="A0ABD2PPL3"/>
<dbReference type="Gene3D" id="3.90.70.10">
    <property type="entry name" value="Cysteine proteinases"/>
    <property type="match status" value="1"/>
</dbReference>
<dbReference type="SUPFAM" id="SSF54001">
    <property type="entry name" value="Cysteine proteinases"/>
    <property type="match status" value="1"/>
</dbReference>
<dbReference type="InterPro" id="IPR038765">
    <property type="entry name" value="Papain-like_cys_pep_sf"/>
</dbReference>
<protein>
    <recommendedName>
        <fullName evidence="1">Peptidase C1A papain C-terminal domain-containing protein</fullName>
    </recommendedName>
</protein>
<accession>A0ABD2PPL3</accession>